<accession>A0A062UJM0</accession>
<dbReference type="InterPro" id="IPR006913">
    <property type="entry name" value="CENP-V/GFA"/>
</dbReference>
<dbReference type="OrthoDB" id="9807246at2"/>
<sequence length="131" mass="14467">MTNYQGSCHCGAVTFSIATEITDLYRCDCSLCHMKNAVMTTVHEDRFTLLGGEDRLSEYNWNTGVARHFFCSTCGIYPFHKKRTSPDHYGINVNCLAGFDASSLPVRAAEGKTMTVKSAGARDAWSGPRET</sequence>
<dbReference type="GO" id="GO:0016846">
    <property type="term" value="F:carbon-sulfur lyase activity"/>
    <property type="evidence" value="ECO:0007669"/>
    <property type="project" value="InterPro"/>
</dbReference>
<protein>
    <recommendedName>
        <fullName evidence="4">CENP-V/GFA domain-containing protein</fullName>
    </recommendedName>
</protein>
<dbReference type="EMBL" id="AWFG01000015">
    <property type="protein sequence ID" value="KCZ59479.1"/>
    <property type="molecule type" value="Genomic_DNA"/>
</dbReference>
<dbReference type="eggNOG" id="COG3791">
    <property type="taxonomic scope" value="Bacteria"/>
</dbReference>
<comment type="similarity">
    <text evidence="1">Belongs to the Gfa family.</text>
</comment>
<dbReference type="Proteomes" id="UP000027190">
    <property type="component" value="Unassembled WGS sequence"/>
</dbReference>
<gene>
    <name evidence="5" type="ORF">HY30_14520</name>
</gene>
<dbReference type="Pfam" id="PF04828">
    <property type="entry name" value="GFA"/>
    <property type="match status" value="1"/>
</dbReference>
<dbReference type="PANTHER" id="PTHR28620:SF1">
    <property type="entry name" value="CENP-V_GFA DOMAIN-CONTAINING PROTEIN"/>
    <property type="match status" value="1"/>
</dbReference>
<proteinExistence type="inferred from homology"/>
<keyword evidence="2" id="KW-0479">Metal-binding</keyword>
<feature type="domain" description="CENP-V/GFA" evidence="4">
    <location>
        <begin position="4"/>
        <end position="115"/>
    </location>
</feature>
<evidence type="ECO:0000256" key="2">
    <source>
        <dbReference type="ARBA" id="ARBA00022723"/>
    </source>
</evidence>
<evidence type="ECO:0000256" key="3">
    <source>
        <dbReference type="ARBA" id="ARBA00022833"/>
    </source>
</evidence>
<dbReference type="AlphaFoldDB" id="A0A062UJM0"/>
<evidence type="ECO:0000259" key="4">
    <source>
        <dbReference type="PROSITE" id="PS51891"/>
    </source>
</evidence>
<keyword evidence="6" id="KW-1185">Reference proteome</keyword>
<reference evidence="5 6" key="1">
    <citation type="journal article" date="2014" name="Antonie Van Leeuwenhoek">
        <title>Hyphomonas beringensis sp. nov. and Hyphomonas chukchiensis sp. nov., isolated from surface seawater of the Bering Sea and Chukchi Sea.</title>
        <authorList>
            <person name="Li C."/>
            <person name="Lai Q."/>
            <person name="Li G."/>
            <person name="Dong C."/>
            <person name="Wang J."/>
            <person name="Liao Y."/>
            <person name="Shao Z."/>
        </authorList>
    </citation>
    <scope>NUCLEOTIDE SEQUENCE [LARGE SCALE GENOMIC DNA]</scope>
    <source>
        <strain evidence="5 6">BH-BN04-4</strain>
    </source>
</reference>
<dbReference type="PATRIC" id="fig|1280947.3.peg.1227"/>
<evidence type="ECO:0000313" key="6">
    <source>
        <dbReference type="Proteomes" id="UP000027190"/>
    </source>
</evidence>
<organism evidence="5 6">
    <name type="scientific">Hyphomonas chukchiensis</name>
    <dbReference type="NCBI Taxonomy" id="1280947"/>
    <lineage>
        <taxon>Bacteria</taxon>
        <taxon>Pseudomonadati</taxon>
        <taxon>Pseudomonadota</taxon>
        <taxon>Alphaproteobacteria</taxon>
        <taxon>Hyphomonadales</taxon>
        <taxon>Hyphomonadaceae</taxon>
        <taxon>Hyphomonas</taxon>
    </lineage>
</organism>
<dbReference type="RefSeq" id="WP_034738187.1">
    <property type="nucleotide sequence ID" value="NZ_AWFG01000015.1"/>
</dbReference>
<name>A0A062UJM0_9PROT</name>
<dbReference type="GO" id="GO:0046872">
    <property type="term" value="F:metal ion binding"/>
    <property type="evidence" value="ECO:0007669"/>
    <property type="project" value="UniProtKB-KW"/>
</dbReference>
<dbReference type="PANTHER" id="PTHR28620">
    <property type="entry name" value="CENTROMERE PROTEIN V"/>
    <property type="match status" value="1"/>
</dbReference>
<comment type="caution">
    <text evidence="5">The sequence shown here is derived from an EMBL/GenBank/DDBJ whole genome shotgun (WGS) entry which is preliminary data.</text>
</comment>
<dbReference type="SUPFAM" id="SSF51316">
    <property type="entry name" value="Mss4-like"/>
    <property type="match status" value="1"/>
</dbReference>
<dbReference type="InterPro" id="IPR052355">
    <property type="entry name" value="CENP-V-like"/>
</dbReference>
<evidence type="ECO:0000313" key="5">
    <source>
        <dbReference type="EMBL" id="KCZ59479.1"/>
    </source>
</evidence>
<evidence type="ECO:0000256" key="1">
    <source>
        <dbReference type="ARBA" id="ARBA00005495"/>
    </source>
</evidence>
<dbReference type="InterPro" id="IPR011057">
    <property type="entry name" value="Mss4-like_sf"/>
</dbReference>
<dbReference type="Gene3D" id="2.170.150.70">
    <property type="match status" value="1"/>
</dbReference>
<dbReference type="STRING" id="1280947.HY30_14520"/>
<dbReference type="PROSITE" id="PS51891">
    <property type="entry name" value="CENP_V_GFA"/>
    <property type="match status" value="1"/>
</dbReference>
<keyword evidence="3" id="KW-0862">Zinc</keyword>